<evidence type="ECO:0000259" key="4">
    <source>
        <dbReference type="PROSITE" id="PS50002"/>
    </source>
</evidence>
<feature type="compositionally biased region" description="Polar residues" evidence="3">
    <location>
        <begin position="369"/>
        <end position="381"/>
    </location>
</feature>
<feature type="region of interest" description="Disordered" evidence="3">
    <location>
        <begin position="603"/>
        <end position="653"/>
    </location>
</feature>
<sequence length="1188" mass="129543">MALGYVHSSVPLPSSSSLSSSSSPSAVGTVPRKRRPRAVGEVFVSSTSTVYLYDPNDPLAKQSSGHGESVSPSNNTTTSPRHDDAPLCPVYENFATEPTTGQQSFRAVSRSAVPVLPLTVVHDSDHHYESLYSIGSNDGRHQHQHDANYTTLPPHVDGSLLSGNAASGVNFHEHRAGGGGGDASAAMLLPPDDEFDSFDSDDTDYEDEDDDRNRARTDSGVDIRNAKLPDPPPSSSQVYVLVQKIKNLGTLSEIAKSFHKLSKKKGTKGATTATGAGAGGGTYENTSSNVSGNVPKAPGTAGFSPADGATRKKSKSTKSLRSKLRKSLVSDSTSLNIGSSFNGSRSTFYVTSADVDSGIFNGSDGCLNPSASSVSQSQEMPTKSAEDNRRKSIASATGTTGHGRPTIPPPPPPAEAGKRTAASSSVSPLLAASNSKSVSKKLGATSWYAECGVFKQPHSFGTGSDQSLSNGKGDGSISPRSSLPPKDGGPTGAGPGGGTGGGGGNDRTLTSNGHTSASSWYADIYQTSGASVASSSESSGVSTGGEGGPGDDHSHSMFVNEPLYQIYNAAKLESITRDIDAEISGRSEAELYDDGYEKIAERNRRRKTGGAGEQEGAEEGDEGGCSSSSGSSSTDGDDRGDDSSMHLRKPSRPTALELIEPHIGKLRTLWCEVPEVRNSEILATLTPTEKRLQEAKFEILTSEASYLKSLNLLRTHFVNHPAFRDTRILSSSERKTLFSSIIPVQECSDRLLCDLENCWQDNIMLLGLSHSIYKHAEKHFHVYVTYCEHQAKIDRTLKALKANKPEFARTLAALEADPVCCSLSLSSFLMLPMQRITRMRLLLDAVLQRCHPDDDDEFGSWESTFVLINRILTQCNDAAHRSEQLYEMELLSRQIEFPTNVRPLAIVPCGIGAAPSTMHRKLEKRGDLVHVLWRGDDAKLTFGKKFSKSNVYAFLFTDLLVLTKKKSDESYLVIDYCQRALLTVSSGDIVTGLPAKEMQTIGKNLIIMTLLENHEGKTIEMILSCPSETERERWLMVTEPPASENPDEKIYEQWDCPQVIAVHPYQALQPDELDLDIKDVVNVHRKMADGWYEGERIRDGAVGWFPSNYTKEIPSAHIRAKHIKQRHLLLTYTSKYIDTATKAHHHYHNYYHQPQHQQQHHHHQLHHKQQHLPHQQQYHHHQQQQSKK</sequence>
<reference evidence="6" key="1">
    <citation type="journal article" date="2002" name="Science">
        <title>The genome sequence of the malaria mosquito Anopheles gambiae.</title>
        <authorList>
            <person name="Holt R.A."/>
            <person name="Subramanian G.M."/>
            <person name="Halpern A."/>
            <person name="Sutton G.G."/>
            <person name="Charlab R."/>
            <person name="Nusskern D.R."/>
            <person name="Wincker P."/>
            <person name="Clark A.G."/>
            <person name="Ribeiro J.M."/>
            <person name="Wides R."/>
            <person name="Salzberg S.L."/>
            <person name="Loftus B."/>
            <person name="Yandell M."/>
            <person name="Majoros W.H."/>
            <person name="Rusch D.B."/>
            <person name="Lai Z."/>
            <person name="Kraft C.L."/>
            <person name="Abril J.F."/>
            <person name="Anthouard V."/>
            <person name="Arensburger P."/>
            <person name="Atkinson P.W."/>
            <person name="Baden H."/>
            <person name="de Berardinis V."/>
            <person name="Baldwin D."/>
            <person name="Benes V."/>
            <person name="Biedler J."/>
            <person name="Blass C."/>
            <person name="Bolanos R."/>
            <person name="Boscus D."/>
            <person name="Barnstead M."/>
            <person name="Cai S."/>
            <person name="Center A."/>
            <person name="Chaturverdi K."/>
            <person name="Christophides G.K."/>
            <person name="Chrystal M.A."/>
            <person name="Clamp M."/>
            <person name="Cravchik A."/>
            <person name="Curwen V."/>
            <person name="Dana A."/>
            <person name="Delcher A."/>
            <person name="Dew I."/>
            <person name="Evans C.A."/>
            <person name="Flanigan M."/>
            <person name="Grundschober-Freimoser A."/>
            <person name="Friedli L."/>
            <person name="Gu Z."/>
            <person name="Guan P."/>
            <person name="Guigo R."/>
            <person name="Hillenmeyer M.E."/>
            <person name="Hladun S.L."/>
            <person name="Hogan J.R."/>
            <person name="Hong Y.S."/>
            <person name="Hoover J."/>
            <person name="Jaillon O."/>
            <person name="Ke Z."/>
            <person name="Kodira C."/>
            <person name="Kokoza E."/>
            <person name="Koutsos A."/>
            <person name="Letunic I."/>
            <person name="Levitsky A."/>
            <person name="Liang Y."/>
            <person name="Lin J.J."/>
            <person name="Lobo N.F."/>
            <person name="Lopez J.R."/>
            <person name="Malek J.A."/>
            <person name="McIntosh T.C."/>
            <person name="Meister S."/>
            <person name="Miller J."/>
            <person name="Mobarry C."/>
            <person name="Mongin E."/>
            <person name="Murphy S.D."/>
            <person name="O'Brochta D.A."/>
            <person name="Pfannkoch C."/>
            <person name="Qi R."/>
            <person name="Regier M.A."/>
            <person name="Remington K."/>
            <person name="Shao H."/>
            <person name="Sharakhova M.V."/>
            <person name="Sitter C.D."/>
            <person name="Shetty J."/>
            <person name="Smith T.J."/>
            <person name="Strong R."/>
            <person name="Sun J."/>
            <person name="Thomasova D."/>
            <person name="Ton L.Q."/>
            <person name="Topalis P."/>
            <person name="Tu Z."/>
            <person name="Unger M.F."/>
            <person name="Walenz B."/>
            <person name="Wang A."/>
            <person name="Wang J."/>
            <person name="Wang M."/>
            <person name="Wang X."/>
            <person name="Woodford K.J."/>
            <person name="Wortman J.R."/>
            <person name="Wu M."/>
            <person name="Yao A."/>
            <person name="Zdobnov E.M."/>
            <person name="Zhang H."/>
            <person name="Zhao Q."/>
            <person name="Zhao S."/>
            <person name="Zhu S.C."/>
            <person name="Zhimulev I."/>
            <person name="Coluzzi M."/>
            <person name="della Torre A."/>
            <person name="Roth C.W."/>
            <person name="Louis C."/>
            <person name="Kalush F."/>
            <person name="Mural R.J."/>
            <person name="Myers E.W."/>
            <person name="Adams M.D."/>
            <person name="Smith H.O."/>
            <person name="Broder S."/>
            <person name="Gardner M.J."/>
            <person name="Fraser C.M."/>
            <person name="Birney E."/>
            <person name="Bork P."/>
            <person name="Brey P.T."/>
            <person name="Venter J.C."/>
            <person name="Weissenbach J."/>
            <person name="Kafatos F.C."/>
            <person name="Collins F.H."/>
            <person name="Hoffman S.L."/>
        </authorList>
    </citation>
    <scope>NUCLEOTIDE SEQUENCE [LARGE SCALE GENOMIC DNA]</scope>
    <source>
        <strain evidence="6">PEST</strain>
    </source>
</reference>
<dbReference type="HOGENOM" id="CLU_009576_0_0_1"/>
<dbReference type="EMBL" id="AAAB01008807">
    <property type="protein sequence ID" value="EAA04614.4"/>
    <property type="molecule type" value="Genomic_DNA"/>
</dbReference>
<dbReference type="GO" id="GO:0005085">
    <property type="term" value="F:guanyl-nucleotide exchange factor activity"/>
    <property type="evidence" value="ECO:0007669"/>
    <property type="project" value="InterPro"/>
</dbReference>
<dbReference type="SUPFAM" id="SSF50729">
    <property type="entry name" value="PH domain-like"/>
    <property type="match status" value="1"/>
</dbReference>
<feature type="region of interest" description="Disordered" evidence="3">
    <location>
        <begin position="171"/>
        <end position="236"/>
    </location>
</feature>
<feature type="compositionally biased region" description="Low complexity" evidence="3">
    <location>
        <begin position="624"/>
        <end position="634"/>
    </location>
</feature>
<dbReference type="InterPro" id="IPR047271">
    <property type="entry name" value="Ephexin-like"/>
</dbReference>
<evidence type="ECO:0000259" key="5">
    <source>
        <dbReference type="PROSITE" id="PS50010"/>
    </source>
</evidence>
<accession>Q7QJD3</accession>
<reference evidence="6" key="2">
    <citation type="submission" date="2002-03" db="EMBL/GenBank/DDBJ databases">
        <authorList>
            <consortium name="The Anopheles Genome Sequencing Consortium"/>
        </authorList>
    </citation>
    <scope>NUCLEOTIDE SEQUENCE</scope>
    <source>
        <strain evidence="6">PEST</strain>
    </source>
</reference>
<feature type="compositionally biased region" description="Low complexity" evidence="3">
    <location>
        <begin position="421"/>
        <end position="435"/>
    </location>
</feature>
<keyword evidence="1 2" id="KW-0728">SH3 domain</keyword>
<evidence type="ECO:0000256" key="2">
    <source>
        <dbReference type="PROSITE-ProRule" id="PRU00192"/>
    </source>
</evidence>
<gene>
    <name evidence="6" type="ORF">AgaP_AGAP007452</name>
</gene>
<dbReference type="VEuPathDB" id="VectorBase:AGAMI1_001260"/>
<dbReference type="CDD" id="cd11793">
    <property type="entry name" value="SH3_ephexin1_like"/>
    <property type="match status" value="1"/>
</dbReference>
<reference evidence="6" key="4">
    <citation type="journal article" date="2007" name="Genome Biol.">
        <title>Update of the Anopheles gambiae PEST genome assembly.</title>
        <authorList>
            <person name="Sharakhova M.V."/>
            <person name="Hammond M.P."/>
            <person name="Lobo N.F."/>
            <person name="Krzywinski J."/>
            <person name="Unger M.F."/>
            <person name="Hillenmeyer M.E."/>
            <person name="Bruggner R.V."/>
            <person name="Birney E."/>
            <person name="Collins F.H."/>
        </authorList>
    </citation>
    <scope>NUCLEOTIDE SEQUENCE</scope>
    <source>
        <strain evidence="6">PEST</strain>
    </source>
</reference>
<feature type="region of interest" description="Disordered" evidence="3">
    <location>
        <begin position="1153"/>
        <end position="1188"/>
    </location>
</feature>
<dbReference type="PANTHER" id="PTHR12845">
    <property type="entry name" value="GUANINE NUCLEOTIDE EXCHANGE FACTOR"/>
    <property type="match status" value="1"/>
</dbReference>
<dbReference type="VEuPathDB" id="VectorBase:AGAP007452"/>
<feature type="domain" description="DH" evidence="5">
    <location>
        <begin position="691"/>
        <end position="878"/>
    </location>
</feature>
<proteinExistence type="predicted"/>
<dbReference type="SUPFAM" id="SSF48065">
    <property type="entry name" value="DBL homology domain (DH-domain)"/>
    <property type="match status" value="1"/>
</dbReference>
<evidence type="ECO:0000256" key="1">
    <source>
        <dbReference type="ARBA" id="ARBA00022443"/>
    </source>
</evidence>
<feature type="compositionally biased region" description="Basic residues" evidence="3">
    <location>
        <begin position="311"/>
        <end position="326"/>
    </location>
</feature>
<organism evidence="6">
    <name type="scientific">Anopheles gambiae</name>
    <name type="common">African malaria mosquito</name>
    <dbReference type="NCBI Taxonomy" id="7165"/>
    <lineage>
        <taxon>Eukaryota</taxon>
        <taxon>Metazoa</taxon>
        <taxon>Ecdysozoa</taxon>
        <taxon>Arthropoda</taxon>
        <taxon>Hexapoda</taxon>
        <taxon>Insecta</taxon>
        <taxon>Pterygota</taxon>
        <taxon>Neoptera</taxon>
        <taxon>Endopterygota</taxon>
        <taxon>Diptera</taxon>
        <taxon>Nematocera</taxon>
        <taxon>Culicoidea</taxon>
        <taxon>Culicidae</taxon>
        <taxon>Anophelinae</taxon>
        <taxon>Anopheles</taxon>
    </lineage>
</organism>
<feature type="compositionally biased region" description="Gly residues" evidence="3">
    <location>
        <begin position="489"/>
        <end position="505"/>
    </location>
</feature>
<dbReference type="CDD" id="cd01221">
    <property type="entry name" value="PH_ephexin"/>
    <property type="match status" value="1"/>
</dbReference>
<dbReference type="Pfam" id="PF00018">
    <property type="entry name" value="SH3_1"/>
    <property type="match status" value="1"/>
</dbReference>
<dbReference type="PROSITE" id="PS50002">
    <property type="entry name" value="SH3"/>
    <property type="match status" value="1"/>
</dbReference>
<name>Q7QJD3_ANOGA</name>
<dbReference type="PROSITE" id="PS50010">
    <property type="entry name" value="DH_2"/>
    <property type="match status" value="1"/>
</dbReference>
<reference evidence="6" key="3">
    <citation type="journal article" date="2004" name="Trends Parasitol.">
        <title>The Anopheles gambiae genome: an update.</title>
        <authorList>
            <person name="Mongin E."/>
            <person name="Louis C."/>
            <person name="Holt R.A."/>
            <person name="Birney E."/>
            <person name="Collins F.H."/>
        </authorList>
    </citation>
    <scope>NUCLEOTIDE SEQUENCE</scope>
    <source>
        <strain evidence="6">PEST</strain>
    </source>
</reference>
<dbReference type="SUPFAM" id="SSF50044">
    <property type="entry name" value="SH3-domain"/>
    <property type="match status" value="1"/>
</dbReference>
<feature type="region of interest" description="Disordered" evidence="3">
    <location>
        <begin position="528"/>
        <end position="557"/>
    </location>
</feature>
<evidence type="ECO:0000313" key="6">
    <source>
        <dbReference type="EMBL" id="EAA04614.4"/>
    </source>
</evidence>
<dbReference type="Gene3D" id="2.30.29.30">
    <property type="entry name" value="Pleckstrin-homology domain (PH domain)/Phosphotyrosine-binding domain (PTB)"/>
    <property type="match status" value="1"/>
</dbReference>
<dbReference type="InterPro" id="IPR047270">
    <property type="entry name" value="PH_ephexin"/>
</dbReference>
<dbReference type="CDD" id="cd00160">
    <property type="entry name" value="RhoGEF"/>
    <property type="match status" value="1"/>
</dbReference>
<dbReference type="InterPro" id="IPR000219">
    <property type="entry name" value="DH_dom"/>
</dbReference>
<feature type="compositionally biased region" description="Low complexity" evidence="3">
    <location>
        <begin position="528"/>
        <end position="541"/>
    </location>
</feature>
<feature type="compositionally biased region" description="Acidic residues" evidence="3">
    <location>
        <begin position="191"/>
        <end position="210"/>
    </location>
</feature>
<dbReference type="Gene3D" id="1.20.900.10">
    <property type="entry name" value="Dbl homology (DH) domain"/>
    <property type="match status" value="1"/>
</dbReference>
<evidence type="ECO:0000256" key="3">
    <source>
        <dbReference type="SAM" id="MobiDB-lite"/>
    </source>
</evidence>
<dbReference type="InterPro" id="IPR011993">
    <property type="entry name" value="PH-like_dom_sf"/>
</dbReference>
<feature type="region of interest" description="Disordered" evidence="3">
    <location>
        <begin position="455"/>
        <end position="515"/>
    </location>
</feature>
<protein>
    <submittedName>
        <fullName evidence="6">AGAP007452-PB</fullName>
    </submittedName>
</protein>
<feature type="compositionally biased region" description="Basic residues" evidence="3">
    <location>
        <begin position="1158"/>
        <end position="1188"/>
    </location>
</feature>
<feature type="compositionally biased region" description="Polar residues" evidence="3">
    <location>
        <begin position="283"/>
        <end position="292"/>
    </location>
</feature>
<dbReference type="InterPro" id="IPR036028">
    <property type="entry name" value="SH3-like_dom_sf"/>
</dbReference>
<reference evidence="6" key="5">
    <citation type="submission" date="2011-05" db="EMBL/GenBank/DDBJ databases">
        <authorList>
            <consortium name="VectorBase"/>
        </authorList>
    </citation>
    <scope>NUCLEOTIDE SEQUENCE</scope>
    <source>
        <strain evidence="6">PEST</strain>
    </source>
</reference>
<feature type="compositionally biased region" description="Polar residues" evidence="3">
    <location>
        <begin position="459"/>
        <end position="470"/>
    </location>
</feature>
<dbReference type="InterPro" id="IPR001452">
    <property type="entry name" value="SH3_domain"/>
</dbReference>
<dbReference type="AlphaFoldDB" id="Q7QJD3"/>
<dbReference type="Gene3D" id="2.30.30.40">
    <property type="entry name" value="SH3 Domains"/>
    <property type="match status" value="1"/>
</dbReference>
<feature type="region of interest" description="Disordered" evidence="3">
    <location>
        <begin position="1"/>
        <end position="40"/>
    </location>
</feature>
<feature type="region of interest" description="Disordered" evidence="3">
    <location>
        <begin position="262"/>
        <end position="336"/>
    </location>
</feature>
<dbReference type="PANTHER" id="PTHR12845:SF5">
    <property type="entry name" value="EPHEXIN, ISOFORM D"/>
    <property type="match status" value="1"/>
</dbReference>
<dbReference type="InterPro" id="IPR035899">
    <property type="entry name" value="DBL_dom_sf"/>
</dbReference>
<dbReference type="SMART" id="SM00325">
    <property type="entry name" value="RhoGEF"/>
    <property type="match status" value="1"/>
</dbReference>
<feature type="domain" description="SH3" evidence="4">
    <location>
        <begin position="1054"/>
        <end position="1115"/>
    </location>
</feature>
<dbReference type="SMART" id="SM00326">
    <property type="entry name" value="SH3"/>
    <property type="match status" value="1"/>
</dbReference>
<feature type="region of interest" description="Disordered" evidence="3">
    <location>
        <begin position="52"/>
        <end position="88"/>
    </location>
</feature>
<feature type="compositionally biased region" description="Low complexity" evidence="3">
    <location>
        <begin position="8"/>
        <end position="25"/>
    </location>
</feature>
<comment type="caution">
    <text evidence="6">The sequence shown here is derived from an EMBL/GenBank/DDBJ whole genome shotgun (WGS) entry which is preliminary data.</text>
</comment>
<feature type="region of interest" description="Disordered" evidence="3">
    <location>
        <begin position="132"/>
        <end position="154"/>
    </location>
</feature>
<dbReference type="Pfam" id="PF00621">
    <property type="entry name" value="RhoGEF"/>
    <property type="match status" value="1"/>
</dbReference>
<feature type="region of interest" description="Disordered" evidence="3">
    <location>
        <begin position="369"/>
        <end position="438"/>
    </location>
</feature>
<feature type="compositionally biased region" description="Basic and acidic residues" evidence="3">
    <location>
        <begin position="211"/>
        <end position="227"/>
    </location>
</feature>